<feature type="transmembrane region" description="Helical" evidence="1">
    <location>
        <begin position="329"/>
        <end position="352"/>
    </location>
</feature>
<keyword evidence="1" id="KW-0472">Membrane</keyword>
<feature type="transmembrane region" description="Helical" evidence="1">
    <location>
        <begin position="1035"/>
        <end position="1058"/>
    </location>
</feature>
<feature type="transmembrane region" description="Helical" evidence="1">
    <location>
        <begin position="1182"/>
        <end position="1201"/>
    </location>
</feature>
<dbReference type="Pfam" id="PF00689">
    <property type="entry name" value="Cation_ATPase_C"/>
    <property type="match status" value="1"/>
</dbReference>
<accession>A0A1Z5J9H5</accession>
<evidence type="ECO:0000259" key="2">
    <source>
        <dbReference type="Pfam" id="PF00689"/>
    </source>
</evidence>
<evidence type="ECO:0000313" key="3">
    <source>
        <dbReference type="EMBL" id="GAX10606.1"/>
    </source>
</evidence>
<dbReference type="Gene3D" id="1.20.1110.10">
    <property type="entry name" value="Calcium-transporting ATPase, transmembrane domain"/>
    <property type="match status" value="1"/>
</dbReference>
<reference evidence="3 4" key="1">
    <citation type="journal article" date="2015" name="Plant Cell">
        <title>Oil accumulation by the oleaginous diatom Fistulifera solaris as revealed by the genome and transcriptome.</title>
        <authorList>
            <person name="Tanaka T."/>
            <person name="Maeda Y."/>
            <person name="Veluchamy A."/>
            <person name="Tanaka M."/>
            <person name="Abida H."/>
            <person name="Marechal E."/>
            <person name="Bowler C."/>
            <person name="Muto M."/>
            <person name="Sunaga Y."/>
            <person name="Tanaka M."/>
            <person name="Yoshino T."/>
            <person name="Taniguchi T."/>
            <person name="Fukuda Y."/>
            <person name="Nemoto M."/>
            <person name="Matsumoto M."/>
            <person name="Wong P.S."/>
            <person name="Aburatani S."/>
            <person name="Fujibuchi W."/>
        </authorList>
    </citation>
    <scope>NUCLEOTIDE SEQUENCE [LARGE SCALE GENOMIC DNA]</scope>
    <source>
        <strain evidence="3 4">JPCC DA0580</strain>
    </source>
</reference>
<dbReference type="InterPro" id="IPR023298">
    <property type="entry name" value="ATPase_P-typ_TM_dom_sf"/>
</dbReference>
<dbReference type="PANTHER" id="PTHR13219">
    <property type="entry name" value="TRANSMEMBRANE PROTEIN 94"/>
    <property type="match status" value="1"/>
</dbReference>
<dbReference type="OrthoDB" id="5568754at2759"/>
<proteinExistence type="predicted"/>
<keyword evidence="1" id="KW-0812">Transmembrane</keyword>
<feature type="transmembrane region" description="Helical" evidence="1">
    <location>
        <begin position="96"/>
        <end position="117"/>
    </location>
</feature>
<keyword evidence="4" id="KW-1185">Reference proteome</keyword>
<comment type="caution">
    <text evidence="3">The sequence shown here is derived from an EMBL/GenBank/DDBJ whole genome shotgun (WGS) entry which is preliminary data.</text>
</comment>
<name>A0A1Z5J9H5_FISSO</name>
<dbReference type="InParanoid" id="A0A1Z5J9H5"/>
<protein>
    <recommendedName>
        <fullName evidence="2">Cation-transporting P-type ATPase C-terminal domain-containing protein</fullName>
    </recommendedName>
</protein>
<dbReference type="PANTHER" id="PTHR13219:SF6">
    <property type="entry name" value="TRANSMEMBRANE PROTEIN 94"/>
    <property type="match status" value="1"/>
</dbReference>
<dbReference type="EMBL" id="BDSP01000022">
    <property type="protein sequence ID" value="GAX10606.1"/>
    <property type="molecule type" value="Genomic_DNA"/>
</dbReference>
<evidence type="ECO:0000256" key="1">
    <source>
        <dbReference type="SAM" id="Phobius"/>
    </source>
</evidence>
<dbReference type="InterPro" id="IPR039720">
    <property type="entry name" value="TMEM94"/>
</dbReference>
<dbReference type="InterPro" id="IPR006068">
    <property type="entry name" value="ATPase_P-typ_cation-transptr_C"/>
</dbReference>
<feature type="transmembrane region" description="Helical" evidence="1">
    <location>
        <begin position="56"/>
        <end position="76"/>
    </location>
</feature>
<sequence>MEINKRPEPLSWAEARRILRNVLESYLDHPPPTQRRDDSTKDSSWLSFLIRHDIDLYFGAFLFSIALLVLSLFSLLARLGHVSDSQLRPSATQGVYKSQLCASISLAIGACGSLWMVRRRRFLSLNDSVNAKRREVMRFLRVVKAFDENDGCDLTEKPHINGTSLTDIYRVCRKAGSAEQWNQIPSLLLVKGDFIALQCGDIAPADCVMLQNGLISDIQIKLGTRLSLQNMGLTKENVLSDLPKGRTTLQPGSTYLLTLCNRTHMFLVLDTPINEFINRPPVTTRPSQSSRQIKAVRQSLSILAIVLLVLTGGILLIRVDLSSNDLSLLLTIPLMAALSVLPTVGPAFLFFLEALATARILATVHPYASLTANQTKEEKTFTRSKLVLRYMVATCLSRLSLWRVADQIRRILAKIFPGLPPAWFNSRLIRIPPASLNLVEKLGVATAFALVDDELACEPHSIPQQLLIPSGQGLKLLDLCPKFADDSDDESTSSIRKKAAKSFDSDSESEDGSSVVFHSSLKRKILRRKIFRRASRKNASDDSTAEDSDSPFDVQFEEPTWWQFLPSLKCIGLASLLLDENRHEEDDTELINCCIKEESDDENVAHDKGLVEKRRALLVKTVCHERRSKQYHSLANCIGFSTSENAHGKNGDVTPFEERLRLHIVSSSLVSERMDLDEHERSSEQSKWWGLLRTDSTSIVVQDSRSKAYQLLTVGDPSVVVDLCHEAWQGEISTILPLRMGDRETILETAENWKLGDLDVAAFSYTPMPRSFEAMFGSNTESQIYLLNNPASGETQHMLSKSKSLSPEWSLMKNQIFLGLLASLVVPRSEIQSLLSTLSDAGVRFVYFSPRNMRRQKELASQMGIDVAWNCAISLRPLETGKEDKYRMTSNYADWDVNAKLPHGVEDVKKHLEEVDNVPLLVSLYTDVTKETTKEMVEVFQDYSDTVISVGLSHFPRNDGIFSAADISVGVDVLTDDQERSNEQIGSFSCPHILQPEIDFVSAIASHSCAFRVRGIPGIAQLTLVIDQGRASLEAAVNASVFFIFGFLTLSLFLLFSVCTPFTNIPYTPVLGVVLFLQIVLPGLGFTLAMSDGDSDTMKRVPPKNDQTVTFSRREGWKLYRNIVIKSVIPALLPQVLYLIVFGELMLEFEPSLTAEMCGGANTWVHIVRCDGLKSYTGPVRISSGVLVLVELVVCVTFASAGFLSRLDCLLNDPPWRRNRTWLLALSLMVIFSFVYCYYALQLRVTAALPWYYYVLAAVMPLICLTWVEFCKKSEIYMEKRAEKLRRLQFETRLGAWSPK</sequence>
<feature type="domain" description="Cation-transporting P-type ATPase C-terminal" evidence="2">
    <location>
        <begin position="1074"/>
        <end position="1272"/>
    </location>
</feature>
<organism evidence="3 4">
    <name type="scientific">Fistulifera solaris</name>
    <name type="common">Oleaginous diatom</name>
    <dbReference type="NCBI Taxonomy" id="1519565"/>
    <lineage>
        <taxon>Eukaryota</taxon>
        <taxon>Sar</taxon>
        <taxon>Stramenopiles</taxon>
        <taxon>Ochrophyta</taxon>
        <taxon>Bacillariophyta</taxon>
        <taxon>Bacillariophyceae</taxon>
        <taxon>Bacillariophycidae</taxon>
        <taxon>Naviculales</taxon>
        <taxon>Naviculaceae</taxon>
        <taxon>Fistulifera</taxon>
    </lineage>
</organism>
<feature type="transmembrane region" description="Helical" evidence="1">
    <location>
        <begin position="1253"/>
        <end position="1271"/>
    </location>
</feature>
<dbReference type="Proteomes" id="UP000198406">
    <property type="component" value="Unassembled WGS sequence"/>
</dbReference>
<feature type="transmembrane region" description="Helical" evidence="1">
    <location>
        <begin position="1222"/>
        <end position="1241"/>
    </location>
</feature>
<feature type="transmembrane region" description="Helical" evidence="1">
    <location>
        <begin position="1070"/>
        <end position="1090"/>
    </location>
</feature>
<feature type="transmembrane region" description="Helical" evidence="1">
    <location>
        <begin position="1123"/>
        <end position="1143"/>
    </location>
</feature>
<keyword evidence="1" id="KW-1133">Transmembrane helix</keyword>
<gene>
    <name evidence="3" type="ORF">FisN_14Lh108</name>
</gene>
<evidence type="ECO:0000313" key="4">
    <source>
        <dbReference type="Proteomes" id="UP000198406"/>
    </source>
</evidence>
<feature type="transmembrane region" description="Helical" evidence="1">
    <location>
        <begin position="300"/>
        <end position="317"/>
    </location>
</feature>
<dbReference type="Gene3D" id="2.70.150.10">
    <property type="entry name" value="Calcium-transporting ATPase, cytoplasmic transduction domain A"/>
    <property type="match status" value="1"/>
</dbReference>
<dbReference type="SUPFAM" id="SSF81665">
    <property type="entry name" value="Calcium ATPase, transmembrane domain M"/>
    <property type="match status" value="1"/>
</dbReference>